<proteinExistence type="predicted"/>
<dbReference type="RefSeq" id="WP_344505509.1">
    <property type="nucleotide sequence ID" value="NZ_BAAAQD010000012.1"/>
</dbReference>
<evidence type="ECO:0000256" key="2">
    <source>
        <dbReference type="SAM" id="Phobius"/>
    </source>
</evidence>
<dbReference type="InterPro" id="IPR046096">
    <property type="entry name" value="DUF6114"/>
</dbReference>
<dbReference type="Pfam" id="PF19609">
    <property type="entry name" value="DUF6114"/>
    <property type="match status" value="1"/>
</dbReference>
<keyword evidence="2" id="KW-1133">Transmembrane helix</keyword>
<keyword evidence="2" id="KW-0472">Membrane</keyword>
<name>A0ABN2B4R1_9ACTN</name>
<gene>
    <name evidence="3" type="ORF">GCM10009827_058920</name>
</gene>
<evidence type="ECO:0000256" key="1">
    <source>
        <dbReference type="SAM" id="MobiDB-lite"/>
    </source>
</evidence>
<feature type="transmembrane region" description="Helical" evidence="2">
    <location>
        <begin position="37"/>
        <end position="63"/>
    </location>
</feature>
<sequence>MRRSFRRWRRSRPFWGGLFIVVAAVEIFLTVKAPLPVVVHIGMQGLAGYLVPIIMLLCGVLLWFSPENRTFYSILALLMALASWVTSNLGGFLIGLLLGLLGGSLAFSWQPVPPRKPDPDAMPAESQHENDSPLEAERAEP</sequence>
<evidence type="ECO:0008006" key="5">
    <source>
        <dbReference type="Google" id="ProtNLM"/>
    </source>
</evidence>
<dbReference type="EMBL" id="BAAAQD010000012">
    <property type="protein sequence ID" value="GAA1533149.1"/>
    <property type="molecule type" value="Genomic_DNA"/>
</dbReference>
<feature type="transmembrane region" description="Helical" evidence="2">
    <location>
        <begin position="12"/>
        <end position="31"/>
    </location>
</feature>
<feature type="compositionally biased region" description="Basic and acidic residues" evidence="1">
    <location>
        <begin position="126"/>
        <end position="141"/>
    </location>
</feature>
<dbReference type="Proteomes" id="UP001501470">
    <property type="component" value="Unassembled WGS sequence"/>
</dbReference>
<reference evidence="3 4" key="1">
    <citation type="journal article" date="2019" name="Int. J. Syst. Evol. Microbiol.">
        <title>The Global Catalogue of Microorganisms (GCM) 10K type strain sequencing project: providing services to taxonomists for standard genome sequencing and annotation.</title>
        <authorList>
            <consortium name="The Broad Institute Genomics Platform"/>
            <consortium name="The Broad Institute Genome Sequencing Center for Infectious Disease"/>
            <person name="Wu L."/>
            <person name="Ma J."/>
        </authorList>
    </citation>
    <scope>NUCLEOTIDE SEQUENCE [LARGE SCALE GENOMIC DNA]</scope>
    <source>
        <strain evidence="3 4">JCM 15933</strain>
    </source>
</reference>
<feature type="transmembrane region" description="Helical" evidence="2">
    <location>
        <begin position="70"/>
        <end position="86"/>
    </location>
</feature>
<keyword evidence="4" id="KW-1185">Reference proteome</keyword>
<protein>
    <recommendedName>
        <fullName evidence="5">Integral membrane protein</fullName>
    </recommendedName>
</protein>
<keyword evidence="2" id="KW-0812">Transmembrane</keyword>
<feature type="region of interest" description="Disordered" evidence="1">
    <location>
        <begin position="112"/>
        <end position="141"/>
    </location>
</feature>
<evidence type="ECO:0000313" key="3">
    <source>
        <dbReference type="EMBL" id="GAA1533149.1"/>
    </source>
</evidence>
<evidence type="ECO:0000313" key="4">
    <source>
        <dbReference type="Proteomes" id="UP001501470"/>
    </source>
</evidence>
<accession>A0ABN2B4R1</accession>
<comment type="caution">
    <text evidence="3">The sequence shown here is derived from an EMBL/GenBank/DDBJ whole genome shotgun (WGS) entry which is preliminary data.</text>
</comment>
<organism evidence="3 4">
    <name type="scientific">Dactylosporangium maewongense</name>
    <dbReference type="NCBI Taxonomy" id="634393"/>
    <lineage>
        <taxon>Bacteria</taxon>
        <taxon>Bacillati</taxon>
        <taxon>Actinomycetota</taxon>
        <taxon>Actinomycetes</taxon>
        <taxon>Micromonosporales</taxon>
        <taxon>Micromonosporaceae</taxon>
        <taxon>Dactylosporangium</taxon>
    </lineage>
</organism>